<name>A0A844HTE6_9RHOB</name>
<dbReference type="OrthoDB" id="7768622at2"/>
<proteinExistence type="predicted"/>
<sequence>MPVEQNVPRVLFDGQHLQLLHVARGGSLRLLTFDIMHARANGRNAFAKSLCERLGYDLLAIVPKHPCWYPAADMQRIVPICLALGGPLTVAYGASMGGYGALRWGRALGADHALVCSPQDSIDPTVTGAHDQRYARHFRADLHRGMEVDAENLPANSIVLHDPHFRQDRFHADRLKAAGAKLLALPHMGHRTVETVAGSAHAERVFQDLLAGDLSSLRRRLLARRKENQSYRLHLASHAIQRGRHATAERVVSTVTDPWSYHRLMARLAAARQDAATEALHYQQALAAKPGCKLTRLRLERLGQDVTLSFAKVIQA</sequence>
<protein>
    <recommendedName>
        <fullName evidence="3">Alpha/beta hydrolase</fullName>
    </recommendedName>
</protein>
<dbReference type="Proteomes" id="UP000449846">
    <property type="component" value="Unassembled WGS sequence"/>
</dbReference>
<evidence type="ECO:0008006" key="3">
    <source>
        <dbReference type="Google" id="ProtNLM"/>
    </source>
</evidence>
<reference evidence="1 2" key="1">
    <citation type="submission" date="2019-11" db="EMBL/GenBank/DDBJ databases">
        <authorList>
            <person name="Dong K."/>
        </authorList>
    </citation>
    <scope>NUCLEOTIDE SEQUENCE [LARGE SCALE GENOMIC DNA]</scope>
    <source>
        <strain evidence="1 2">NBRC 112902</strain>
    </source>
</reference>
<comment type="caution">
    <text evidence="1">The sequence shown here is derived from an EMBL/GenBank/DDBJ whole genome shotgun (WGS) entry which is preliminary data.</text>
</comment>
<dbReference type="AlphaFoldDB" id="A0A844HTE6"/>
<evidence type="ECO:0000313" key="1">
    <source>
        <dbReference type="EMBL" id="MTH62358.1"/>
    </source>
</evidence>
<dbReference type="SUPFAM" id="SSF53474">
    <property type="entry name" value="alpha/beta-Hydrolases"/>
    <property type="match status" value="1"/>
</dbReference>
<keyword evidence="2" id="KW-1185">Reference proteome</keyword>
<accession>A0A844HTE6</accession>
<evidence type="ECO:0000313" key="2">
    <source>
        <dbReference type="Proteomes" id="UP000449846"/>
    </source>
</evidence>
<dbReference type="EMBL" id="WMIG01000032">
    <property type="protein sequence ID" value="MTH62358.1"/>
    <property type="molecule type" value="Genomic_DNA"/>
</dbReference>
<dbReference type="InterPro" id="IPR029058">
    <property type="entry name" value="AB_hydrolase_fold"/>
</dbReference>
<organism evidence="1 2">
    <name type="scientific">Paracoccus litorisediminis</name>
    <dbReference type="NCBI Taxonomy" id="2006130"/>
    <lineage>
        <taxon>Bacteria</taxon>
        <taxon>Pseudomonadati</taxon>
        <taxon>Pseudomonadota</taxon>
        <taxon>Alphaproteobacteria</taxon>
        <taxon>Rhodobacterales</taxon>
        <taxon>Paracoccaceae</taxon>
        <taxon>Paracoccus</taxon>
    </lineage>
</organism>
<gene>
    <name evidence="1" type="ORF">GL300_24540</name>
</gene>
<dbReference type="RefSeq" id="WP_155042304.1">
    <property type="nucleotide sequence ID" value="NZ_WMIG01000032.1"/>
</dbReference>